<proteinExistence type="predicted"/>
<feature type="region of interest" description="Disordered" evidence="1">
    <location>
        <begin position="154"/>
        <end position="173"/>
    </location>
</feature>
<dbReference type="AlphaFoldDB" id="A0A7W7GME1"/>
<dbReference type="RefSeq" id="WP_246418675.1">
    <property type="nucleotide sequence ID" value="NZ_JACHNA010000001.1"/>
</dbReference>
<evidence type="ECO:0000313" key="3">
    <source>
        <dbReference type="Proteomes" id="UP000540191"/>
    </source>
</evidence>
<reference evidence="2 3" key="1">
    <citation type="submission" date="2020-08" db="EMBL/GenBank/DDBJ databases">
        <title>Sequencing the genomes of 1000 actinobacteria strains.</title>
        <authorList>
            <person name="Klenk H.-P."/>
        </authorList>
    </citation>
    <scope>NUCLEOTIDE SEQUENCE [LARGE SCALE GENOMIC DNA]</scope>
    <source>
        <strain evidence="2 3">DSM 23974</strain>
    </source>
</reference>
<sequence length="173" mass="18658">MTMPVTHALDTSQGLVVFHVGMTIRKPHRPDLWAPVAAAMPRMLAELHRAKDAAAAGRGSDVGFLGASTLLGARGPWVVQYWRSVEHLYAYAHDADQEHLPAWRAFNRASRRHPDAVGIWHETYAVRPGGVETVYVGGARVGLGAAAGTVPVERRGRTARERLDGGGRLAPAS</sequence>
<organism evidence="2 3">
    <name type="scientific">Micrococcus cohnii</name>
    <dbReference type="NCBI Taxonomy" id="993416"/>
    <lineage>
        <taxon>Bacteria</taxon>
        <taxon>Bacillati</taxon>
        <taxon>Actinomycetota</taxon>
        <taxon>Actinomycetes</taxon>
        <taxon>Micrococcales</taxon>
        <taxon>Micrococcaceae</taxon>
        <taxon>Micrococcus</taxon>
    </lineage>
</organism>
<dbReference type="Proteomes" id="UP000540191">
    <property type="component" value="Unassembled WGS sequence"/>
</dbReference>
<name>A0A7W7GME1_9MICC</name>
<evidence type="ECO:0000313" key="2">
    <source>
        <dbReference type="EMBL" id="MBB4734789.1"/>
    </source>
</evidence>
<evidence type="ECO:0008006" key="4">
    <source>
        <dbReference type="Google" id="ProtNLM"/>
    </source>
</evidence>
<accession>A0A7W7GME1</accession>
<comment type="caution">
    <text evidence="2">The sequence shown here is derived from an EMBL/GenBank/DDBJ whole genome shotgun (WGS) entry which is preliminary data.</text>
</comment>
<protein>
    <recommendedName>
        <fullName evidence="4">DUF4188 domain-containing protein</fullName>
    </recommendedName>
</protein>
<dbReference type="InterPro" id="IPR025444">
    <property type="entry name" value="Monooxy_af470"/>
</dbReference>
<dbReference type="EMBL" id="JACHNA010000001">
    <property type="protein sequence ID" value="MBB4734789.1"/>
    <property type="molecule type" value="Genomic_DNA"/>
</dbReference>
<dbReference type="Pfam" id="PF13826">
    <property type="entry name" value="Monooxy_af470-like"/>
    <property type="match status" value="1"/>
</dbReference>
<gene>
    <name evidence="2" type="ORF">HDA30_000297</name>
</gene>
<evidence type="ECO:0000256" key="1">
    <source>
        <dbReference type="SAM" id="MobiDB-lite"/>
    </source>
</evidence>
<keyword evidence="3" id="KW-1185">Reference proteome</keyword>
<feature type="compositionally biased region" description="Basic and acidic residues" evidence="1">
    <location>
        <begin position="154"/>
        <end position="165"/>
    </location>
</feature>